<dbReference type="STRING" id="1036808.A0A0C3A7F0"/>
<sequence length="319" mass="33029">MVFTRLSAQEKEAFFGLLDEYFQSRPELLNATANGNAGGAAAAPGIHISPATAASAVQRALAATSGPTPSPGHNNNNNTSTGARNVQGMLGRNNPFGPAASSAASNPEVGHAAGRVAAAALAFSSGNAAGKTTEGGVATTSPGPTPKLPPPGVPRRIPSFTSTAPQEPSSGSTPGSEIDKLISKKNSVFSSFKKNTVPQTPLPPTFSAPKGTFGPPPVRRVPSTSETSDKSSSPVPPAPPGRRVPVVRQPEPEPEPESEQQGEWVEVLYDYSSEDPGDLNIEAGSRILVTERSSEDWWTGKIEGQGREGLFPASYVKLL</sequence>
<gene>
    <name evidence="5" type="ORF">SCLCIDRAFT_1216479</name>
</gene>
<dbReference type="InterPro" id="IPR036028">
    <property type="entry name" value="SH3-like_dom_sf"/>
</dbReference>
<dbReference type="Gene3D" id="2.30.30.40">
    <property type="entry name" value="SH3 Domains"/>
    <property type="match status" value="1"/>
</dbReference>
<feature type="compositionally biased region" description="Pro residues" evidence="3">
    <location>
        <begin position="143"/>
        <end position="153"/>
    </location>
</feature>
<dbReference type="Proteomes" id="UP000053989">
    <property type="component" value="Unassembled WGS sequence"/>
</dbReference>
<dbReference type="PRINTS" id="PR00452">
    <property type="entry name" value="SH3DOMAIN"/>
</dbReference>
<accession>A0A0C3A7F0</accession>
<dbReference type="InParanoid" id="A0A0C3A7F0"/>
<dbReference type="SMART" id="SM00326">
    <property type="entry name" value="SH3"/>
    <property type="match status" value="1"/>
</dbReference>
<dbReference type="Pfam" id="PF00018">
    <property type="entry name" value="SH3_1"/>
    <property type="match status" value="1"/>
</dbReference>
<dbReference type="HOGENOM" id="CLU_067162_0_0_1"/>
<dbReference type="CDD" id="cd00174">
    <property type="entry name" value="SH3"/>
    <property type="match status" value="1"/>
</dbReference>
<dbReference type="OrthoDB" id="10255128at2759"/>
<dbReference type="InterPro" id="IPR001452">
    <property type="entry name" value="SH3_domain"/>
</dbReference>
<name>A0A0C3A7F0_9AGAM</name>
<evidence type="ECO:0000256" key="1">
    <source>
        <dbReference type="ARBA" id="ARBA00022443"/>
    </source>
</evidence>
<reference evidence="6" key="2">
    <citation type="submission" date="2015-01" db="EMBL/GenBank/DDBJ databases">
        <title>Evolutionary Origins and Diversification of the Mycorrhizal Mutualists.</title>
        <authorList>
            <consortium name="DOE Joint Genome Institute"/>
            <consortium name="Mycorrhizal Genomics Consortium"/>
            <person name="Kohler A."/>
            <person name="Kuo A."/>
            <person name="Nagy L.G."/>
            <person name="Floudas D."/>
            <person name="Copeland A."/>
            <person name="Barry K.W."/>
            <person name="Cichocki N."/>
            <person name="Veneault-Fourrey C."/>
            <person name="LaButti K."/>
            <person name="Lindquist E.A."/>
            <person name="Lipzen A."/>
            <person name="Lundell T."/>
            <person name="Morin E."/>
            <person name="Murat C."/>
            <person name="Riley R."/>
            <person name="Ohm R."/>
            <person name="Sun H."/>
            <person name="Tunlid A."/>
            <person name="Henrissat B."/>
            <person name="Grigoriev I.V."/>
            <person name="Hibbett D.S."/>
            <person name="Martin F."/>
        </authorList>
    </citation>
    <scope>NUCLEOTIDE SEQUENCE [LARGE SCALE GENOMIC DNA]</scope>
    <source>
        <strain evidence="6">Foug A</strain>
    </source>
</reference>
<protein>
    <recommendedName>
        <fullName evidence="4">SH3 domain-containing protein</fullName>
    </recommendedName>
</protein>
<feature type="compositionally biased region" description="Low complexity" evidence="3">
    <location>
        <begin position="223"/>
        <end position="233"/>
    </location>
</feature>
<proteinExistence type="predicted"/>
<feature type="region of interest" description="Disordered" evidence="3">
    <location>
        <begin position="128"/>
        <end position="263"/>
    </location>
</feature>
<evidence type="ECO:0000256" key="2">
    <source>
        <dbReference type="PROSITE-ProRule" id="PRU00192"/>
    </source>
</evidence>
<evidence type="ECO:0000256" key="3">
    <source>
        <dbReference type="SAM" id="MobiDB-lite"/>
    </source>
</evidence>
<dbReference type="EMBL" id="KN822058">
    <property type="protein sequence ID" value="KIM60772.1"/>
    <property type="molecule type" value="Genomic_DNA"/>
</dbReference>
<dbReference type="SUPFAM" id="SSF50044">
    <property type="entry name" value="SH3-domain"/>
    <property type="match status" value="1"/>
</dbReference>
<dbReference type="AlphaFoldDB" id="A0A0C3A7F0"/>
<feature type="domain" description="SH3" evidence="4">
    <location>
        <begin position="260"/>
        <end position="319"/>
    </location>
</feature>
<dbReference type="PROSITE" id="PS50002">
    <property type="entry name" value="SH3"/>
    <property type="match status" value="1"/>
</dbReference>
<dbReference type="FunCoup" id="A0A0C3A7F0">
    <property type="interactions" value="64"/>
</dbReference>
<evidence type="ECO:0000259" key="4">
    <source>
        <dbReference type="PROSITE" id="PS50002"/>
    </source>
</evidence>
<keyword evidence="6" id="KW-1185">Reference proteome</keyword>
<feature type="region of interest" description="Disordered" evidence="3">
    <location>
        <begin position="57"/>
        <end position="106"/>
    </location>
</feature>
<organism evidence="5 6">
    <name type="scientific">Scleroderma citrinum Foug A</name>
    <dbReference type="NCBI Taxonomy" id="1036808"/>
    <lineage>
        <taxon>Eukaryota</taxon>
        <taxon>Fungi</taxon>
        <taxon>Dikarya</taxon>
        <taxon>Basidiomycota</taxon>
        <taxon>Agaricomycotina</taxon>
        <taxon>Agaricomycetes</taxon>
        <taxon>Agaricomycetidae</taxon>
        <taxon>Boletales</taxon>
        <taxon>Sclerodermatineae</taxon>
        <taxon>Sclerodermataceae</taxon>
        <taxon>Scleroderma</taxon>
    </lineage>
</organism>
<evidence type="ECO:0000313" key="6">
    <source>
        <dbReference type="Proteomes" id="UP000053989"/>
    </source>
</evidence>
<feature type="compositionally biased region" description="Polar residues" evidence="3">
    <location>
        <begin position="159"/>
        <end position="175"/>
    </location>
</feature>
<evidence type="ECO:0000313" key="5">
    <source>
        <dbReference type="EMBL" id="KIM60772.1"/>
    </source>
</evidence>
<feature type="compositionally biased region" description="Low complexity" evidence="3">
    <location>
        <begin position="184"/>
        <end position="195"/>
    </location>
</feature>
<keyword evidence="1 2" id="KW-0728">SH3 domain</keyword>
<reference evidence="5 6" key="1">
    <citation type="submission" date="2014-04" db="EMBL/GenBank/DDBJ databases">
        <authorList>
            <consortium name="DOE Joint Genome Institute"/>
            <person name="Kuo A."/>
            <person name="Kohler A."/>
            <person name="Nagy L.G."/>
            <person name="Floudas D."/>
            <person name="Copeland A."/>
            <person name="Barry K.W."/>
            <person name="Cichocki N."/>
            <person name="Veneault-Fourrey C."/>
            <person name="LaButti K."/>
            <person name="Lindquist E.A."/>
            <person name="Lipzen A."/>
            <person name="Lundell T."/>
            <person name="Morin E."/>
            <person name="Murat C."/>
            <person name="Sun H."/>
            <person name="Tunlid A."/>
            <person name="Henrissat B."/>
            <person name="Grigoriev I.V."/>
            <person name="Hibbett D.S."/>
            <person name="Martin F."/>
            <person name="Nordberg H.P."/>
            <person name="Cantor M.N."/>
            <person name="Hua S.X."/>
        </authorList>
    </citation>
    <scope>NUCLEOTIDE SEQUENCE [LARGE SCALE GENOMIC DNA]</scope>
    <source>
        <strain evidence="5 6">Foug A</strain>
    </source>
</reference>
<feature type="compositionally biased region" description="Low complexity" evidence="3">
    <location>
        <begin position="65"/>
        <end position="82"/>
    </location>
</feature>